<dbReference type="InterPro" id="IPR000426">
    <property type="entry name" value="Proteasome_asu_N"/>
</dbReference>
<dbReference type="Pfam" id="PF10584">
    <property type="entry name" value="Proteasome_A_N"/>
    <property type="match status" value="1"/>
</dbReference>
<dbReference type="Gene3D" id="3.60.20.10">
    <property type="entry name" value="Glutamine Phosphoribosylpyrophosphate, subunit 1, domain 1"/>
    <property type="match status" value="1"/>
</dbReference>
<dbReference type="InterPro" id="IPR050115">
    <property type="entry name" value="Proteasome_alpha"/>
</dbReference>
<dbReference type="FunFam" id="3.60.20.10:FF:000063">
    <property type="entry name" value="Proteasome subunit alpha type"/>
    <property type="match status" value="1"/>
</dbReference>
<sequence>MFRSSYDSSVTTFSPQGRLFQVAYAMESLKLGSLTVGIRGNGMVILGAIKRSAGPLSKHQQKIFPVAKHCAASVSGLFADGRAVIKFLRGECIEHEYVYGTPHPAERLVVKVADKAQIRTQTVGRRPYGVGLLMGCVDSTGAHLFLPSPSGTYTEHLATAVGGRAQSSTTWMEQRAETFETMDREELIEACLCSLGAPMQTKLTAQNVSLCIIHSDKVESLDDDDLGAGTGLPGLVAGRFCSELVLTDYLPSLLENLEYNVWLNARELDPEEGPSLCGGEDNYLARKANAARVRDSVSVAYLDWERPELLTHEADPLTEGAEEEAQTMEGAAKRARLPPGFRCRVPGGVSMGQFDIVYGSELTYSPKSVEELSVLLDSLVAPGGVFWEILSVNRDGVQGFCDRMVELGWAITTRTPSDTILAGTGTGQRAEGYLFYTLHRVCDSPDTLFGGEWPILGDE</sequence>
<protein>
    <submittedName>
        <fullName evidence="4">Proteasome A-type subunit</fullName>
    </submittedName>
</protein>
<keyword evidence="5" id="KW-1185">Reference proteome</keyword>
<feature type="domain" description="Proteasome alpha-type subunits" evidence="3">
    <location>
        <begin position="6"/>
        <end position="28"/>
    </location>
</feature>
<dbReference type="SUPFAM" id="SSF56235">
    <property type="entry name" value="N-terminal nucleophile aminohydrolases (Ntn hydrolases)"/>
    <property type="match status" value="1"/>
</dbReference>
<dbReference type="InterPro" id="IPR001353">
    <property type="entry name" value="Proteasome_sua/b"/>
</dbReference>
<evidence type="ECO:0000313" key="4">
    <source>
        <dbReference type="EMBL" id="GIQ80164.1"/>
    </source>
</evidence>
<dbReference type="InterPro" id="IPR029055">
    <property type="entry name" value="Ntn_hydrolases_N"/>
</dbReference>
<keyword evidence="1 2" id="KW-0647">Proteasome</keyword>
<gene>
    <name evidence="4" type="ORF">KIPB_000916</name>
</gene>
<proteinExistence type="inferred from homology"/>
<reference evidence="4 5" key="1">
    <citation type="journal article" date="2018" name="PLoS ONE">
        <title>The draft genome of Kipferlia bialata reveals reductive genome evolution in fornicate parasites.</title>
        <authorList>
            <person name="Tanifuji G."/>
            <person name="Takabayashi S."/>
            <person name="Kume K."/>
            <person name="Takagi M."/>
            <person name="Nakayama T."/>
            <person name="Kamikawa R."/>
            <person name="Inagaki Y."/>
            <person name="Hashimoto T."/>
        </authorList>
    </citation>
    <scope>NUCLEOTIDE SEQUENCE [LARGE SCALE GENOMIC DNA]</scope>
    <source>
        <strain evidence="4">NY0173</strain>
    </source>
</reference>
<evidence type="ECO:0000259" key="3">
    <source>
        <dbReference type="SMART" id="SM00948"/>
    </source>
</evidence>
<comment type="caution">
    <text evidence="4">The sequence shown here is derived from an EMBL/GenBank/DDBJ whole genome shotgun (WGS) entry which is preliminary data.</text>
</comment>
<dbReference type="SMART" id="SM00948">
    <property type="entry name" value="Proteasome_A_N"/>
    <property type="match status" value="1"/>
</dbReference>
<dbReference type="GO" id="GO:0006511">
    <property type="term" value="P:ubiquitin-dependent protein catabolic process"/>
    <property type="evidence" value="ECO:0007669"/>
    <property type="project" value="InterPro"/>
</dbReference>
<evidence type="ECO:0000256" key="1">
    <source>
        <dbReference type="ARBA" id="ARBA00022942"/>
    </source>
</evidence>
<evidence type="ECO:0000313" key="5">
    <source>
        <dbReference type="Proteomes" id="UP000265618"/>
    </source>
</evidence>
<dbReference type="EMBL" id="BDIP01000115">
    <property type="protein sequence ID" value="GIQ80164.1"/>
    <property type="molecule type" value="Genomic_DNA"/>
</dbReference>
<dbReference type="Proteomes" id="UP000265618">
    <property type="component" value="Unassembled WGS sequence"/>
</dbReference>
<comment type="similarity">
    <text evidence="2">Belongs to the peptidase T1A family.</text>
</comment>
<dbReference type="InterPro" id="IPR023332">
    <property type="entry name" value="Proteasome_alpha-type"/>
</dbReference>
<dbReference type="PANTHER" id="PTHR11599">
    <property type="entry name" value="PROTEASOME SUBUNIT ALPHA/BETA"/>
    <property type="match status" value="1"/>
</dbReference>
<dbReference type="AlphaFoldDB" id="A0A9K3CRA2"/>
<name>A0A9K3CRA2_9EUKA</name>
<accession>A0A9K3CRA2</accession>
<dbReference type="PROSITE" id="PS51475">
    <property type="entry name" value="PROTEASOME_ALPHA_2"/>
    <property type="match status" value="1"/>
</dbReference>
<organism evidence="4 5">
    <name type="scientific">Kipferlia bialata</name>
    <dbReference type="NCBI Taxonomy" id="797122"/>
    <lineage>
        <taxon>Eukaryota</taxon>
        <taxon>Metamonada</taxon>
        <taxon>Carpediemonas-like organisms</taxon>
        <taxon>Kipferlia</taxon>
    </lineage>
</organism>
<evidence type="ECO:0000256" key="2">
    <source>
        <dbReference type="PROSITE-ProRule" id="PRU00808"/>
    </source>
</evidence>
<dbReference type="Pfam" id="PF00227">
    <property type="entry name" value="Proteasome"/>
    <property type="match status" value="1"/>
</dbReference>
<dbReference type="OrthoDB" id="431557at2759"/>
<dbReference type="GO" id="GO:0019773">
    <property type="term" value="C:proteasome core complex, alpha-subunit complex"/>
    <property type="evidence" value="ECO:0007669"/>
    <property type="project" value="UniProtKB-UniRule"/>
</dbReference>